<protein>
    <submittedName>
        <fullName evidence="7">Uncharacterized protein</fullName>
    </submittedName>
</protein>
<evidence type="ECO:0000256" key="4">
    <source>
        <dbReference type="ARBA" id="ARBA00023136"/>
    </source>
</evidence>
<evidence type="ECO:0000256" key="5">
    <source>
        <dbReference type="SAM" id="Phobius"/>
    </source>
</evidence>
<dbReference type="InterPro" id="IPR001129">
    <property type="entry name" value="Membr-assoc_MAPEG"/>
</dbReference>
<comment type="caution">
    <text evidence="7">The sequence shown here is derived from an EMBL/GenBank/DDBJ whole genome shotgun (WGS) entry which is preliminary data.</text>
</comment>
<keyword evidence="8" id="KW-1185">Reference proteome</keyword>
<evidence type="ECO:0000256" key="6">
    <source>
        <dbReference type="SAM" id="SignalP"/>
    </source>
</evidence>
<feature type="transmembrane region" description="Helical" evidence="5">
    <location>
        <begin position="127"/>
        <end position="144"/>
    </location>
</feature>
<evidence type="ECO:0000256" key="3">
    <source>
        <dbReference type="ARBA" id="ARBA00022989"/>
    </source>
</evidence>
<dbReference type="EMBL" id="ML986578">
    <property type="protein sequence ID" value="KAF2270830.1"/>
    <property type="molecule type" value="Genomic_DNA"/>
</dbReference>
<proteinExistence type="predicted"/>
<dbReference type="AlphaFoldDB" id="A0A9P4ND00"/>
<feature type="signal peptide" evidence="6">
    <location>
        <begin position="1"/>
        <end position="24"/>
    </location>
</feature>
<dbReference type="SUPFAM" id="SSF161084">
    <property type="entry name" value="MAPEG domain-like"/>
    <property type="match status" value="1"/>
</dbReference>
<gene>
    <name evidence="7" type="ORF">CC78DRAFT_538559</name>
</gene>
<dbReference type="Gene3D" id="1.20.120.550">
    <property type="entry name" value="Membrane associated eicosanoid/glutathione metabolism-like domain"/>
    <property type="match status" value="1"/>
</dbReference>
<keyword evidence="4 5" id="KW-0472">Membrane</keyword>
<dbReference type="OrthoDB" id="2122304at2759"/>
<organism evidence="7 8">
    <name type="scientific">Lojkania enalia</name>
    <dbReference type="NCBI Taxonomy" id="147567"/>
    <lineage>
        <taxon>Eukaryota</taxon>
        <taxon>Fungi</taxon>
        <taxon>Dikarya</taxon>
        <taxon>Ascomycota</taxon>
        <taxon>Pezizomycotina</taxon>
        <taxon>Dothideomycetes</taxon>
        <taxon>Pleosporomycetidae</taxon>
        <taxon>Pleosporales</taxon>
        <taxon>Pleosporales incertae sedis</taxon>
        <taxon>Lojkania</taxon>
    </lineage>
</organism>
<dbReference type="GO" id="GO:0016020">
    <property type="term" value="C:membrane"/>
    <property type="evidence" value="ECO:0007669"/>
    <property type="project" value="UniProtKB-SubCell"/>
</dbReference>
<keyword evidence="2 5" id="KW-0812">Transmembrane</keyword>
<comment type="subcellular location">
    <subcellularLocation>
        <location evidence="1">Membrane</location>
    </subcellularLocation>
</comment>
<evidence type="ECO:0000256" key="2">
    <source>
        <dbReference type="ARBA" id="ARBA00022692"/>
    </source>
</evidence>
<dbReference type="InterPro" id="IPR023352">
    <property type="entry name" value="MAPEG-like_dom_sf"/>
</dbReference>
<dbReference type="Proteomes" id="UP000800093">
    <property type="component" value="Unassembled WGS sequence"/>
</dbReference>
<dbReference type="Pfam" id="PF01124">
    <property type="entry name" value="MAPEG"/>
    <property type="match status" value="1"/>
</dbReference>
<sequence>MDANYSLFAIPVYWFLSMAPHVYAVTTIKKANNNKWNNANPRSSDFDANLQKTVPKEIYTRYERAEAAHHNMIENTSLFIGAVIVGNMAGLDPRTLNISAGTYLGLRLTYILLYINTTRQKSSYVRSLNWFLSVAILMGIYVKAGNKLMYLS</sequence>
<accession>A0A9P4ND00</accession>
<feature type="chain" id="PRO_5040511624" evidence="6">
    <location>
        <begin position="25"/>
        <end position="152"/>
    </location>
</feature>
<evidence type="ECO:0000313" key="8">
    <source>
        <dbReference type="Proteomes" id="UP000800093"/>
    </source>
</evidence>
<name>A0A9P4ND00_9PLEO</name>
<evidence type="ECO:0000256" key="1">
    <source>
        <dbReference type="ARBA" id="ARBA00004370"/>
    </source>
</evidence>
<keyword evidence="6" id="KW-0732">Signal</keyword>
<reference evidence="8" key="1">
    <citation type="journal article" date="2020" name="Stud. Mycol.">
        <title>101 Dothideomycetes genomes: A test case for predicting lifestyles and emergence of pathogens.</title>
        <authorList>
            <person name="Haridas S."/>
            <person name="Albert R."/>
            <person name="Binder M."/>
            <person name="Bloem J."/>
            <person name="LaButti K."/>
            <person name="Salamov A."/>
            <person name="Andreopoulos B."/>
            <person name="Baker S."/>
            <person name="Barry K."/>
            <person name="Bills G."/>
            <person name="Bluhm B."/>
            <person name="Cannon C."/>
            <person name="Castanera R."/>
            <person name="Culley D."/>
            <person name="Daum C."/>
            <person name="Ezra D."/>
            <person name="Gonzalez J."/>
            <person name="Henrissat B."/>
            <person name="Kuo A."/>
            <person name="Liang C."/>
            <person name="Lipzen A."/>
            <person name="Lutzoni F."/>
            <person name="Magnuson J."/>
            <person name="Mondo S."/>
            <person name="Nolan M."/>
            <person name="Ohm R."/>
            <person name="Pangilinan J."/>
            <person name="Park H.-J."/>
            <person name="Ramirez L."/>
            <person name="Alfaro M."/>
            <person name="Sun H."/>
            <person name="Tritt A."/>
            <person name="Yoshinaga Y."/>
            <person name="Zwiers L.-H."/>
            <person name="Turgeon B."/>
            <person name="Goodwin S."/>
            <person name="Spatafora J."/>
            <person name="Crous P."/>
            <person name="Grigoriev I."/>
        </authorList>
    </citation>
    <scope>NUCLEOTIDE SEQUENCE [LARGE SCALE GENOMIC DNA]</scope>
    <source>
        <strain evidence="8">CBS 304.66</strain>
    </source>
</reference>
<keyword evidence="3 5" id="KW-1133">Transmembrane helix</keyword>
<evidence type="ECO:0000313" key="7">
    <source>
        <dbReference type="EMBL" id="KAF2270830.1"/>
    </source>
</evidence>
<dbReference type="PANTHER" id="PTHR35371:SF1">
    <property type="entry name" value="BLR7753 PROTEIN"/>
    <property type="match status" value="1"/>
</dbReference>
<dbReference type="PANTHER" id="PTHR35371">
    <property type="entry name" value="INNER MEMBRANE PROTEIN"/>
    <property type="match status" value="1"/>
</dbReference>